<reference evidence="1" key="1">
    <citation type="submission" date="2023-11" db="EMBL/GenBank/DDBJ databases">
        <authorList>
            <person name="Poullet M."/>
        </authorList>
    </citation>
    <scope>NUCLEOTIDE SEQUENCE</scope>
    <source>
        <strain evidence="1">E1834</strain>
    </source>
</reference>
<evidence type="ECO:0000313" key="1">
    <source>
        <dbReference type="EMBL" id="CAK5117060.1"/>
    </source>
</evidence>
<accession>A0ACB1B4P8</accession>
<name>A0ACB1B4P8_MELEN</name>
<comment type="caution">
    <text evidence="1">The sequence shown here is derived from an EMBL/GenBank/DDBJ whole genome shotgun (WGS) entry which is preliminary data.</text>
</comment>
<keyword evidence="2" id="KW-1185">Reference proteome</keyword>
<gene>
    <name evidence="1" type="ORF">MENTE1834_LOCUS45956</name>
</gene>
<dbReference type="EMBL" id="CAVMJV010000159">
    <property type="protein sequence ID" value="CAK5117060.1"/>
    <property type="molecule type" value="Genomic_DNA"/>
</dbReference>
<evidence type="ECO:0000313" key="2">
    <source>
        <dbReference type="Proteomes" id="UP001497535"/>
    </source>
</evidence>
<protein>
    <submittedName>
        <fullName evidence="1">Uncharacterized protein</fullName>
    </submittedName>
</protein>
<dbReference type="Proteomes" id="UP001497535">
    <property type="component" value="Unassembled WGS sequence"/>
</dbReference>
<sequence>MIDERKEEKQKQLAQTAVGLPKMKDDKHDSGMADGGGYMTLDKLDQNIFVQHLPKLTPKLGPPKMVDEAPGQKGIAEGAEYQTLGKLDMNSIFGTAKGSTKKEKNKKKSKDTNQTQDTAEQTDETEHTDASTVEVTKSEERSLAESKKKNISTKKNISKKLQKSKISSTHKKDKNDTKKEKKPHHHHKKGSSNEKTKSQPSLKEEIKKEESSMGDTAGYETLSSLDRAIFTQNSSATKSVGGEDDE</sequence>
<proteinExistence type="predicted"/>
<organism evidence="1 2">
    <name type="scientific">Meloidogyne enterolobii</name>
    <name type="common">Root-knot nematode worm</name>
    <name type="synonym">Meloidogyne mayaguensis</name>
    <dbReference type="NCBI Taxonomy" id="390850"/>
    <lineage>
        <taxon>Eukaryota</taxon>
        <taxon>Metazoa</taxon>
        <taxon>Ecdysozoa</taxon>
        <taxon>Nematoda</taxon>
        <taxon>Chromadorea</taxon>
        <taxon>Rhabditida</taxon>
        <taxon>Tylenchina</taxon>
        <taxon>Tylenchomorpha</taxon>
        <taxon>Tylenchoidea</taxon>
        <taxon>Meloidogynidae</taxon>
        <taxon>Meloidogyninae</taxon>
        <taxon>Meloidogyne</taxon>
    </lineage>
</organism>